<keyword evidence="2" id="KW-0472">Membrane</keyword>
<reference evidence="3 4" key="1">
    <citation type="submission" date="2015-10" db="EMBL/GenBank/DDBJ databases">
        <title>Draft genome sequence of Streptomyces longwoodensis DSM 41677, type strain for the species Streptomyces longwoodensis.</title>
        <authorList>
            <person name="Ruckert C."/>
            <person name="Winkler A."/>
            <person name="Kalinowski J."/>
            <person name="Kampfer P."/>
            <person name="Glaeser S."/>
        </authorList>
    </citation>
    <scope>NUCLEOTIDE SEQUENCE [LARGE SCALE GENOMIC DNA]</scope>
    <source>
        <strain evidence="3 4">DSM 41677</strain>
    </source>
</reference>
<dbReference type="STRING" id="68231.AQJ30_30465"/>
<comment type="caution">
    <text evidence="3">The sequence shown here is derived from an EMBL/GenBank/DDBJ whole genome shotgun (WGS) entry which is preliminary data.</text>
</comment>
<dbReference type="Proteomes" id="UP000053271">
    <property type="component" value="Unassembled WGS sequence"/>
</dbReference>
<proteinExistence type="predicted"/>
<keyword evidence="4" id="KW-1185">Reference proteome</keyword>
<dbReference type="AlphaFoldDB" id="A0A101QQR9"/>
<evidence type="ECO:0000256" key="1">
    <source>
        <dbReference type="SAM" id="MobiDB-lite"/>
    </source>
</evidence>
<feature type="region of interest" description="Disordered" evidence="1">
    <location>
        <begin position="81"/>
        <end position="116"/>
    </location>
</feature>
<dbReference type="EMBL" id="LMWS01000040">
    <property type="protein sequence ID" value="KUN34247.1"/>
    <property type="molecule type" value="Genomic_DNA"/>
</dbReference>
<keyword evidence="2" id="KW-1133">Transmembrane helix</keyword>
<evidence type="ECO:0000256" key="2">
    <source>
        <dbReference type="SAM" id="Phobius"/>
    </source>
</evidence>
<organism evidence="3 4">
    <name type="scientific">Streptomyces longwoodensis</name>
    <dbReference type="NCBI Taxonomy" id="68231"/>
    <lineage>
        <taxon>Bacteria</taxon>
        <taxon>Bacillati</taxon>
        <taxon>Actinomycetota</taxon>
        <taxon>Actinomycetes</taxon>
        <taxon>Kitasatosporales</taxon>
        <taxon>Streptomycetaceae</taxon>
        <taxon>Streptomyces</taxon>
    </lineage>
</organism>
<accession>A0A101QQR9</accession>
<sequence length="116" mass="11589">MDTAVLVVVAVVVVLAGSLLTLTTEPPFPLVLAVVVASFPLGTALLAVEPLCGHGLAGQWCVRLGLIGLGAGALSLAVGRRTGRGPVAPRRPRTPSGTRSAGQGRGGAGRRSWGSS</sequence>
<feature type="transmembrane region" description="Helical" evidence="2">
    <location>
        <begin position="30"/>
        <end position="48"/>
    </location>
</feature>
<evidence type="ECO:0000313" key="3">
    <source>
        <dbReference type="EMBL" id="KUN34247.1"/>
    </source>
</evidence>
<gene>
    <name evidence="3" type="ORF">AQJ30_30465</name>
</gene>
<dbReference type="GeneID" id="91428903"/>
<dbReference type="RefSeq" id="WP_067240364.1">
    <property type="nucleotide sequence ID" value="NZ_JBFAEE010000007.1"/>
</dbReference>
<protein>
    <submittedName>
        <fullName evidence="3">Uncharacterized protein</fullName>
    </submittedName>
</protein>
<keyword evidence="2" id="KW-0812">Transmembrane</keyword>
<feature type="transmembrane region" description="Helical" evidence="2">
    <location>
        <begin position="60"/>
        <end position="79"/>
    </location>
</feature>
<evidence type="ECO:0000313" key="4">
    <source>
        <dbReference type="Proteomes" id="UP000053271"/>
    </source>
</evidence>
<name>A0A101QQR9_9ACTN</name>